<dbReference type="Gene3D" id="3.30.70.240">
    <property type="match status" value="1"/>
</dbReference>
<dbReference type="SUPFAM" id="SSF54980">
    <property type="entry name" value="EF-G C-terminal domain-like"/>
    <property type="match status" value="2"/>
</dbReference>
<feature type="domain" description="Tr-type G" evidence="3">
    <location>
        <begin position="2"/>
        <end position="202"/>
    </location>
</feature>
<evidence type="ECO:0000313" key="5">
    <source>
        <dbReference type="Proteomes" id="UP000176650"/>
    </source>
</evidence>
<dbReference type="InterPro" id="IPR048876">
    <property type="entry name" value="BipA_C"/>
</dbReference>
<dbReference type="InterPro" id="IPR009000">
    <property type="entry name" value="Transl_B-barrel_sf"/>
</dbReference>
<dbReference type="EC" id="3.6.5.-" evidence="2"/>
<dbReference type="GO" id="GO:0000027">
    <property type="term" value="P:ribosomal large subunit assembly"/>
    <property type="evidence" value="ECO:0007669"/>
    <property type="project" value="UniProtKB-UniRule"/>
</dbReference>
<dbReference type="CDD" id="cd03691">
    <property type="entry name" value="BipA_TypA_II"/>
    <property type="match status" value="1"/>
</dbReference>
<dbReference type="InterPro" id="IPR005225">
    <property type="entry name" value="Small_GTP-bd"/>
</dbReference>
<dbReference type="Proteomes" id="UP000176650">
    <property type="component" value="Unassembled WGS sequence"/>
</dbReference>
<keyword evidence="2" id="KW-0963">Cytoplasm</keyword>
<dbReference type="PANTHER" id="PTHR42908:SF8">
    <property type="entry name" value="TR-TYPE G DOMAIN-CONTAINING PROTEIN"/>
    <property type="match status" value="1"/>
</dbReference>
<dbReference type="AlphaFoldDB" id="A0A1F5BW24"/>
<dbReference type="GO" id="GO:0003924">
    <property type="term" value="F:GTPase activity"/>
    <property type="evidence" value="ECO:0007669"/>
    <property type="project" value="UniProtKB-UniRule"/>
</dbReference>
<dbReference type="FunFam" id="2.40.50.250:FF:000001">
    <property type="entry name" value="GTP-binding protein TypA"/>
    <property type="match status" value="1"/>
</dbReference>
<keyword evidence="2" id="KW-0699">rRNA-binding</keyword>
<dbReference type="GO" id="GO:1990904">
    <property type="term" value="C:ribonucleoprotein complex"/>
    <property type="evidence" value="ECO:0007669"/>
    <property type="project" value="TreeGrafter"/>
</dbReference>
<dbReference type="STRING" id="1797298.A2988_04965"/>
<dbReference type="SUPFAM" id="SSF52540">
    <property type="entry name" value="P-loop containing nucleoside triphosphate hydrolases"/>
    <property type="match status" value="1"/>
</dbReference>
<dbReference type="Pfam" id="PF00009">
    <property type="entry name" value="GTP_EFTU"/>
    <property type="match status" value="1"/>
</dbReference>
<dbReference type="CDD" id="cd16263">
    <property type="entry name" value="BipA_III"/>
    <property type="match status" value="1"/>
</dbReference>
<keyword evidence="2" id="KW-0694">RNA-binding</keyword>
<reference evidence="4 5" key="1">
    <citation type="journal article" date="2016" name="Nat. Commun.">
        <title>Thousands of microbial genomes shed light on interconnected biogeochemical processes in an aquifer system.</title>
        <authorList>
            <person name="Anantharaman K."/>
            <person name="Brown C.T."/>
            <person name="Hug L.A."/>
            <person name="Sharon I."/>
            <person name="Castelle C.J."/>
            <person name="Probst A.J."/>
            <person name="Thomas B.C."/>
            <person name="Singh A."/>
            <person name="Wilkins M.J."/>
            <person name="Karaoz U."/>
            <person name="Brodie E.L."/>
            <person name="Williams K.H."/>
            <person name="Hubbard S.S."/>
            <person name="Banfield J.F."/>
        </authorList>
    </citation>
    <scope>NUCLEOTIDE SEQUENCE [LARGE SCALE GENOMIC DNA]</scope>
</reference>
<dbReference type="PROSITE" id="PS51722">
    <property type="entry name" value="G_TR_2"/>
    <property type="match status" value="1"/>
</dbReference>
<organism evidence="4 5">
    <name type="scientific">Candidatus Azambacteria bacterium RIFCSPLOWO2_01_FULL_46_25</name>
    <dbReference type="NCBI Taxonomy" id="1797298"/>
    <lineage>
        <taxon>Bacteria</taxon>
        <taxon>Candidatus Azamiibacteriota</taxon>
    </lineage>
</organism>
<dbReference type="InterPro" id="IPR035651">
    <property type="entry name" value="BipA_V"/>
</dbReference>
<dbReference type="InterPro" id="IPR000795">
    <property type="entry name" value="T_Tr_GTP-bd_dom"/>
</dbReference>
<keyword evidence="2" id="KW-0820">tRNA-binding</keyword>
<dbReference type="PANTHER" id="PTHR42908">
    <property type="entry name" value="TRANSLATION ELONGATION FACTOR-RELATED"/>
    <property type="match status" value="1"/>
</dbReference>
<dbReference type="NCBIfam" id="TIGR01394">
    <property type="entry name" value="TypA_BipA"/>
    <property type="match status" value="1"/>
</dbReference>
<dbReference type="InterPro" id="IPR004161">
    <property type="entry name" value="EFTu-like_2"/>
</dbReference>
<dbReference type="NCBIfam" id="TIGR00231">
    <property type="entry name" value="small_GTP"/>
    <property type="match status" value="1"/>
</dbReference>
<name>A0A1F5BW24_9BACT</name>
<dbReference type="InterPro" id="IPR047042">
    <property type="entry name" value="BipA_II"/>
</dbReference>
<dbReference type="CDD" id="cd03710">
    <property type="entry name" value="BipA_TypA_C"/>
    <property type="match status" value="1"/>
</dbReference>
<dbReference type="Gene3D" id="2.40.50.250">
    <property type="entry name" value="bipa protein"/>
    <property type="match status" value="1"/>
</dbReference>
<dbReference type="InterPro" id="IPR047043">
    <property type="entry name" value="BipA_III"/>
</dbReference>
<dbReference type="Gene3D" id="3.30.70.870">
    <property type="entry name" value="Elongation Factor G (Translational Gtpase), domain 3"/>
    <property type="match status" value="1"/>
</dbReference>
<dbReference type="GO" id="GO:0005525">
    <property type="term" value="F:GTP binding"/>
    <property type="evidence" value="ECO:0007669"/>
    <property type="project" value="UniProtKB-UniRule"/>
</dbReference>
<dbReference type="HAMAP" id="MF_00849">
    <property type="entry name" value="BipA"/>
    <property type="match status" value="1"/>
</dbReference>
<keyword evidence="2" id="KW-0547">Nucleotide-binding</keyword>
<dbReference type="InterPro" id="IPR031157">
    <property type="entry name" value="G_TR_CS"/>
</dbReference>
<feature type="binding site" evidence="2">
    <location>
        <begin position="132"/>
        <end position="135"/>
    </location>
    <ligand>
        <name>GTP</name>
        <dbReference type="ChEBI" id="CHEBI:37565"/>
    </ligand>
</feature>
<dbReference type="Gene3D" id="3.40.50.300">
    <property type="entry name" value="P-loop containing nucleotide triphosphate hydrolases"/>
    <property type="match status" value="1"/>
</dbReference>
<dbReference type="GO" id="GO:0005829">
    <property type="term" value="C:cytosol"/>
    <property type="evidence" value="ECO:0007669"/>
    <property type="project" value="TreeGrafter"/>
</dbReference>
<evidence type="ECO:0000256" key="2">
    <source>
        <dbReference type="HAMAP-Rule" id="MF_00849"/>
    </source>
</evidence>
<dbReference type="Pfam" id="PF03144">
    <property type="entry name" value="GTP_EFTU_D2"/>
    <property type="match status" value="1"/>
</dbReference>
<comment type="subcellular location">
    <subcellularLocation>
        <location evidence="2">Cytoplasm</location>
    </subcellularLocation>
    <text evidence="2">Binds to ribosomes.</text>
</comment>
<dbReference type="SUPFAM" id="SSF50447">
    <property type="entry name" value="Translation proteins"/>
    <property type="match status" value="1"/>
</dbReference>
<evidence type="ECO:0000256" key="1">
    <source>
        <dbReference type="ARBA" id="ARBA00023134"/>
    </source>
</evidence>
<dbReference type="Pfam" id="PF21018">
    <property type="entry name" value="BipA_C"/>
    <property type="match status" value="1"/>
</dbReference>
<gene>
    <name evidence="2" type="primary">bipA</name>
    <name evidence="4" type="ORF">A2988_04965</name>
</gene>
<evidence type="ECO:0000259" key="3">
    <source>
        <dbReference type="PROSITE" id="PS51722"/>
    </source>
</evidence>
<dbReference type="EMBL" id="MEYS01000001">
    <property type="protein sequence ID" value="OGD34812.1"/>
    <property type="molecule type" value="Genomic_DNA"/>
</dbReference>
<comment type="catalytic activity">
    <reaction evidence="2">
        <text>GTP + H2O = GDP + phosphate + H(+)</text>
        <dbReference type="Rhea" id="RHEA:19669"/>
        <dbReference type="ChEBI" id="CHEBI:15377"/>
        <dbReference type="ChEBI" id="CHEBI:15378"/>
        <dbReference type="ChEBI" id="CHEBI:37565"/>
        <dbReference type="ChEBI" id="CHEBI:43474"/>
        <dbReference type="ChEBI" id="CHEBI:58189"/>
    </reaction>
</comment>
<dbReference type="Gene3D" id="2.40.30.10">
    <property type="entry name" value="Translation factors"/>
    <property type="match status" value="1"/>
</dbReference>
<dbReference type="InterPro" id="IPR006298">
    <property type="entry name" value="BipA"/>
</dbReference>
<dbReference type="InterPro" id="IPR000640">
    <property type="entry name" value="EFG_V-like"/>
</dbReference>
<dbReference type="InterPro" id="IPR035647">
    <property type="entry name" value="EFG_III/V"/>
</dbReference>
<proteinExistence type="inferred from homology"/>
<evidence type="ECO:0000313" key="4">
    <source>
        <dbReference type="EMBL" id="OGD34812.1"/>
    </source>
</evidence>
<keyword evidence="2" id="KW-0378">Hydrolase</keyword>
<dbReference type="PROSITE" id="PS00301">
    <property type="entry name" value="G_TR_1"/>
    <property type="match status" value="1"/>
</dbReference>
<accession>A0A1F5BW24</accession>
<dbReference type="CDD" id="cd01891">
    <property type="entry name" value="TypA_BipA"/>
    <property type="match status" value="1"/>
</dbReference>
<comment type="similarity">
    <text evidence="2">Belongs to the TRAFAC class translation factor GTPase superfamily. Classic translation factor GTPase family. BipA subfamily.</text>
</comment>
<keyword evidence="1 2" id="KW-0342">GTP-binding</keyword>
<comment type="function">
    <text evidence="2">A 50S ribosomal subunit assembly protein with GTPase activity, required for 50S subunit assembly at low temperatures, may also play a role in translation. Binds GTP and analogs. Binds the 70S ribosome between the 30S and 50S subunits, in a similar position as ribosome-bound EF-G; it contacts a number of ribosomal proteins, both rRNAs and the A-site tRNA.</text>
</comment>
<dbReference type="PRINTS" id="PR00315">
    <property type="entry name" value="ELONGATNFCT"/>
</dbReference>
<dbReference type="GO" id="GO:0019843">
    <property type="term" value="F:rRNA binding"/>
    <property type="evidence" value="ECO:0007669"/>
    <property type="project" value="UniProtKB-KW"/>
</dbReference>
<comment type="subunit">
    <text evidence="2">Monomer.</text>
</comment>
<sequence>MQHIRNIAIIAHVDHGKTTLVDAMLKQTAAFAAHGADSKHSSEERIMDSMDLERERGITIKAKNAAITYNDYKINIIDTPGHADFGGEVERVLRMADGVLLLVDAKEGPMPQTKFVLKKALALGHKAIVVINKIDRADARVDEVLNKTFDLFADLGANDVQLDFTVVYTSGAKGTATLDMNVPGVDLKPLLDMIVAKIPEPQGDMNAPLQMLVLNLAQDSFKGKIAVGRISNGMLKIGQDAVCIGKGGAAKAGRVTGLLVFKGLERKDVEEIRAGDIAAVSGFEDVEIGDTIASKENPVALERVTIDEPTIEMTFKVNDSPFSGKEGQFVTSRHLRERLMKELETNVSMRIKETSQADSFLVAGRGELHLAILIEQMRREGYEFAVSKPEVIIKTVNGEKQEPYEFLNVEVPKEWENAVMGAVLSRKGLLQASVPFASGEQHMEFIIPTRGLIGLKTALMTQTKGTVQMHHNFHDYGPYLESLQPQGHGSLISMEQGTAAGYALYSLQARGTLFIGHATAVYVGMVIGQNSREEDMEVNPCKEKKQSNVRSKASDEAITLVPPRLMSLEGNLEYIGDDELLEITPQSLRIRKKILDANMRKRVKK</sequence>
<dbReference type="FunFam" id="3.30.70.870:FF:000003">
    <property type="entry name" value="GTP-binding protein TypA"/>
    <property type="match status" value="1"/>
</dbReference>
<dbReference type="GO" id="GO:0000049">
    <property type="term" value="F:tRNA binding"/>
    <property type="evidence" value="ECO:0007669"/>
    <property type="project" value="UniProtKB-KW"/>
</dbReference>
<protein>
    <recommendedName>
        <fullName evidence="2">Large ribosomal subunit assembly factor BipA</fullName>
        <ecNumber evidence="2">3.6.5.-</ecNumber>
    </recommendedName>
    <alternativeName>
        <fullName evidence="2">GTP-binding protein BipA</fullName>
    </alternativeName>
</protein>
<dbReference type="Pfam" id="PF00679">
    <property type="entry name" value="EFG_C"/>
    <property type="match status" value="1"/>
</dbReference>
<dbReference type="GO" id="GO:0043022">
    <property type="term" value="F:ribosome binding"/>
    <property type="evidence" value="ECO:0007669"/>
    <property type="project" value="UniProtKB-UniRule"/>
</dbReference>
<dbReference type="InterPro" id="IPR047041">
    <property type="entry name" value="BipA_GTP-bd_dom"/>
</dbReference>
<comment type="caution">
    <text evidence="4">The sequence shown here is derived from an EMBL/GenBank/DDBJ whole genome shotgun (WGS) entry which is preliminary data.</text>
</comment>
<keyword evidence="2" id="KW-0690">Ribosome biogenesis</keyword>
<dbReference type="FunFam" id="3.40.50.300:FF:000055">
    <property type="entry name" value="GTP-binding protein TypA"/>
    <property type="match status" value="1"/>
</dbReference>
<dbReference type="InterPro" id="IPR027417">
    <property type="entry name" value="P-loop_NTPase"/>
</dbReference>
<feature type="binding site" evidence="2">
    <location>
        <begin position="14"/>
        <end position="19"/>
    </location>
    <ligand>
        <name>GTP</name>
        <dbReference type="ChEBI" id="CHEBI:37565"/>
    </ligand>
</feature>
<dbReference type="InterPro" id="IPR042116">
    <property type="entry name" value="TypA/BipA_C"/>
</dbReference>